<keyword evidence="11" id="KW-0521">NADP</keyword>
<dbReference type="InterPro" id="IPR023173">
    <property type="entry name" value="NADPH_Cyt_P450_Rdtase_alpha"/>
</dbReference>
<evidence type="ECO:0000313" key="19">
    <source>
        <dbReference type="EMBL" id="CAF9907628.1"/>
    </source>
</evidence>
<dbReference type="FunFam" id="3.40.50.970:FF:000052">
    <property type="entry name" value="Sulfite reductase [NADPH] flavoprotein component"/>
    <property type="match status" value="1"/>
</dbReference>
<dbReference type="OrthoDB" id="1856718at2759"/>
<comment type="cofactor">
    <cofactor evidence="1">
        <name>FMN</name>
        <dbReference type="ChEBI" id="CHEBI:58210"/>
    </cofactor>
</comment>
<evidence type="ECO:0000256" key="11">
    <source>
        <dbReference type="ARBA" id="ARBA00022857"/>
    </source>
</evidence>
<evidence type="ECO:0000256" key="4">
    <source>
        <dbReference type="ARBA" id="ARBA00012604"/>
    </source>
</evidence>
<evidence type="ECO:0000256" key="6">
    <source>
        <dbReference type="ARBA" id="ARBA00022485"/>
    </source>
</evidence>
<dbReference type="SUPFAM" id="SSF53323">
    <property type="entry name" value="Pyruvate-ferredoxin oxidoreductase, PFOR, domain III"/>
    <property type="match status" value="1"/>
</dbReference>
<dbReference type="PANTHER" id="PTHR19384">
    <property type="entry name" value="NITRIC OXIDE SYNTHASE-RELATED"/>
    <property type="match status" value="1"/>
</dbReference>
<dbReference type="Proteomes" id="UP000664203">
    <property type="component" value="Unassembled WGS sequence"/>
</dbReference>
<keyword evidence="6" id="KW-0004">4Fe-4S</keyword>
<dbReference type="GO" id="GO:0010181">
    <property type="term" value="F:FMN binding"/>
    <property type="evidence" value="ECO:0007669"/>
    <property type="project" value="TreeGrafter"/>
</dbReference>
<gene>
    <name evidence="19" type="ORF">ALECFALPRED_003556</name>
</gene>
<dbReference type="SUPFAM" id="SSF52343">
    <property type="entry name" value="Ferredoxin reductase-like, C-terminal NADP-linked domain"/>
    <property type="match status" value="1"/>
</dbReference>
<evidence type="ECO:0000256" key="12">
    <source>
        <dbReference type="ARBA" id="ARBA00022982"/>
    </source>
</evidence>
<comment type="cofactor">
    <cofactor evidence="2">
        <name>FAD</name>
        <dbReference type="ChEBI" id="CHEBI:57692"/>
    </cofactor>
</comment>
<evidence type="ECO:0000256" key="17">
    <source>
        <dbReference type="ARBA" id="ARBA00059320"/>
    </source>
</evidence>
<proteinExistence type="predicted"/>
<dbReference type="Gene3D" id="1.20.990.10">
    <property type="entry name" value="NADPH-cytochrome p450 Reductase, Chain A, domain 3"/>
    <property type="match status" value="1"/>
</dbReference>
<keyword evidence="5" id="KW-0813">Transport</keyword>
<dbReference type="FunFam" id="3.40.50.80:FF:000011">
    <property type="entry name" value="Sulfite reductase flavoprotein component"/>
    <property type="match status" value="1"/>
</dbReference>
<evidence type="ECO:0000256" key="2">
    <source>
        <dbReference type="ARBA" id="ARBA00001974"/>
    </source>
</evidence>
<dbReference type="InterPro" id="IPR017938">
    <property type="entry name" value="Riboflavin_synthase-like_b-brl"/>
</dbReference>
<dbReference type="InterPro" id="IPR001433">
    <property type="entry name" value="OxRdtase_FAD/NAD-bd"/>
</dbReference>
<keyword evidence="8" id="KW-0288">FMN</keyword>
<keyword evidence="12" id="KW-0249">Electron transport</keyword>
<keyword evidence="15" id="KW-0411">Iron-sulfur</keyword>
<dbReference type="PROSITE" id="PS51384">
    <property type="entry name" value="FAD_FR"/>
    <property type="match status" value="1"/>
</dbReference>
<comment type="caution">
    <text evidence="19">The sequence shown here is derived from an EMBL/GenBank/DDBJ whole genome shotgun (WGS) entry which is preliminary data.</text>
</comment>
<dbReference type="SUPFAM" id="SSF63380">
    <property type="entry name" value="Riboflavin synthase domain-like"/>
    <property type="match status" value="1"/>
</dbReference>
<evidence type="ECO:0000256" key="8">
    <source>
        <dbReference type="ARBA" id="ARBA00022643"/>
    </source>
</evidence>
<dbReference type="Gene3D" id="3.40.50.970">
    <property type="match status" value="1"/>
</dbReference>
<dbReference type="FunFam" id="1.20.990.10:FF:000010">
    <property type="entry name" value="Sulfite reductase [NADPH] flavoprotein component"/>
    <property type="match status" value="1"/>
</dbReference>
<dbReference type="Pfam" id="PF01558">
    <property type="entry name" value="POR"/>
    <property type="match status" value="1"/>
</dbReference>
<keyword evidence="14" id="KW-0408">Iron</keyword>
<dbReference type="PRINTS" id="PR00371">
    <property type="entry name" value="FPNCR"/>
</dbReference>
<evidence type="ECO:0000256" key="5">
    <source>
        <dbReference type="ARBA" id="ARBA00022448"/>
    </source>
</evidence>
<dbReference type="Gene3D" id="2.40.30.10">
    <property type="entry name" value="Translation factors"/>
    <property type="match status" value="1"/>
</dbReference>
<evidence type="ECO:0000259" key="18">
    <source>
        <dbReference type="PROSITE" id="PS51384"/>
    </source>
</evidence>
<dbReference type="InterPro" id="IPR002869">
    <property type="entry name" value="Pyrv_flavodox_OxRed_cen"/>
</dbReference>
<dbReference type="GO" id="GO:0046872">
    <property type="term" value="F:metal ion binding"/>
    <property type="evidence" value="ECO:0007669"/>
    <property type="project" value="UniProtKB-KW"/>
</dbReference>
<evidence type="ECO:0000256" key="16">
    <source>
        <dbReference type="ARBA" id="ARBA00052219"/>
    </source>
</evidence>
<dbReference type="AlphaFoldDB" id="A0A8H3I7C0"/>
<dbReference type="InterPro" id="IPR003097">
    <property type="entry name" value="CysJ-like_FAD-binding"/>
</dbReference>
<dbReference type="GO" id="GO:0051539">
    <property type="term" value="F:4 iron, 4 sulfur cluster binding"/>
    <property type="evidence" value="ECO:0007669"/>
    <property type="project" value="UniProtKB-KW"/>
</dbReference>
<reference evidence="19" key="1">
    <citation type="submission" date="2021-03" db="EMBL/GenBank/DDBJ databases">
        <authorList>
            <person name="Tagirdzhanova G."/>
        </authorList>
    </citation>
    <scope>NUCLEOTIDE SEQUENCE</scope>
</reference>
<dbReference type="InterPro" id="IPR019752">
    <property type="entry name" value="Pyrv/ketoisovalerate_OxRed_cat"/>
</dbReference>
<name>A0A8H3I7C0_9LECA</name>
<protein>
    <recommendedName>
        <fullName evidence="4">assimilatory sulfite reductase (NADPH)</fullName>
        <ecNumber evidence="4">1.8.1.2</ecNumber>
    </recommendedName>
</protein>
<sequence length="1094" mass="121599">MHLQPAGSNGPAEPQPIREGPEKRLKRFKQHSTSLPFGQRTALSSIGGPTYVTAQTLIQQVAYTLSDKLWTYSPETFDLDFAVKDWFRQGIENVYGYPTNVESMQIRQGAASIALGYIFSKDFDLKKRYVPQSILASSSTLQYLRMALDQLSLLYSVASPCVAHIAAIDYAGASSRLVSDYISAFSLAEELGFGMVSSISAYEAQHMALFSTLLASIIPTIHIYDGVSIARETTRVIDVLDQAGLHNTYKAVQHEISAPGGRKKVDLDTKVLRMLNAFNGELGTQYGVFEYYGHATPDSVLVVFGTVESSLASQIALSLERDGVKVGVLNVRVYRPFIEEEFLKILPGSVKTVGAMGQVHDQQAVSDSSVHSNLYGDVVAAITFSDKWATPPAVIDVKYARETVWTPVAIAAAFQLLVKKPILQHEGKQTESGATSPLQLLDPSFVQQYTFWDIDTSESANAPVALGQALATDSSNNVTTKTGYDNLIQGGVFRSDLRKSKKTIEAYYSIDAADVVYVGAESLLKTFDILNGLKAGGKIILRLPGVKDDDLEKKLPDEFKRGLAAKSAKLYILDPPAIEVIANDPAQEVYLTEVAFLRVALPTLEKTGLQKLASVNGTIETLEELAKVLDSALRLMEIPETWATEESDSMPPSLVKDIYTNSFAAYDKIEVEPPTYLKDWKTAAKGLAFKEAYGTKPALRPDVNVKTFDVRVQENRRLTPPSYDRNIFHIEFDLEDSGLTYDIGEALGIHAENDEVEVEDFIKFYKLDPEEIVEVRSRDNPKVLENRTVYQALMQNVDIFGRPPKRFYEALAEFADDPDERKELATLGGPTKEGNQEFKRRAEVDTITYADILLEFPSAHPSFDDIVRIVSPMKRREYSIASCQKVTPNSVALMVVVVGWVDPKGRGRFGQATRFLNKLRVGAAVTVSVKPSVMKLPLKSTQPLIMAGLGTGLAPFRAFVQYRAWEKAQGKEIGSVLLYMGSRHQREEYCYGEEWEAYQDAGVITLLGRAFSRDQPQKIYIQDRMRQTMNDIIQAYLKEEGAFYLCGPTWPVPDVTQVLEDAIARDAKTLGKKVTPRTEIEKLKEQLRYVLEVY</sequence>
<accession>A0A8H3I7C0</accession>
<evidence type="ECO:0000256" key="3">
    <source>
        <dbReference type="ARBA" id="ARBA00004774"/>
    </source>
</evidence>
<evidence type="ECO:0000256" key="15">
    <source>
        <dbReference type="ARBA" id="ARBA00023014"/>
    </source>
</evidence>
<dbReference type="FunFam" id="3.40.50.920:FF:000007">
    <property type="entry name" value="Pyruvate:ferredoxin (Flavodoxin) oxidoreductase"/>
    <property type="match status" value="1"/>
</dbReference>
<comment type="catalytic activity">
    <reaction evidence="16">
        <text>hydrogen sulfide + 3 NADP(+) + 3 H2O = sulfite + 3 NADPH + 4 H(+)</text>
        <dbReference type="Rhea" id="RHEA:13801"/>
        <dbReference type="ChEBI" id="CHEBI:15377"/>
        <dbReference type="ChEBI" id="CHEBI:15378"/>
        <dbReference type="ChEBI" id="CHEBI:17359"/>
        <dbReference type="ChEBI" id="CHEBI:29919"/>
        <dbReference type="ChEBI" id="CHEBI:57783"/>
        <dbReference type="ChEBI" id="CHEBI:58349"/>
        <dbReference type="EC" id="1.8.1.2"/>
    </reaction>
</comment>
<evidence type="ECO:0000313" key="20">
    <source>
        <dbReference type="Proteomes" id="UP000664203"/>
    </source>
</evidence>
<dbReference type="EMBL" id="CAJPDR010000022">
    <property type="protein sequence ID" value="CAF9907628.1"/>
    <property type="molecule type" value="Genomic_DNA"/>
</dbReference>
<comment type="function">
    <text evidence="17">This enzyme catalyzes the 6-electron reduction of sulfite to sulfide. This is one of several activities required for the biosynthesis of L-cysteine from sulfate.</text>
</comment>
<dbReference type="InterPro" id="IPR039261">
    <property type="entry name" value="FNR_nucleotide-bd"/>
</dbReference>
<organism evidence="19 20">
    <name type="scientific">Alectoria fallacina</name>
    <dbReference type="NCBI Taxonomy" id="1903189"/>
    <lineage>
        <taxon>Eukaryota</taxon>
        <taxon>Fungi</taxon>
        <taxon>Dikarya</taxon>
        <taxon>Ascomycota</taxon>
        <taxon>Pezizomycotina</taxon>
        <taxon>Lecanoromycetes</taxon>
        <taxon>OSLEUM clade</taxon>
        <taxon>Lecanoromycetidae</taxon>
        <taxon>Lecanorales</taxon>
        <taxon>Lecanorineae</taxon>
        <taxon>Parmeliaceae</taxon>
        <taxon>Alectoria</taxon>
    </lineage>
</organism>
<dbReference type="SUPFAM" id="SSF52922">
    <property type="entry name" value="TK C-terminal domain-like"/>
    <property type="match status" value="1"/>
</dbReference>
<evidence type="ECO:0000256" key="1">
    <source>
        <dbReference type="ARBA" id="ARBA00001917"/>
    </source>
</evidence>
<evidence type="ECO:0000256" key="13">
    <source>
        <dbReference type="ARBA" id="ARBA00023002"/>
    </source>
</evidence>
<evidence type="ECO:0000256" key="10">
    <source>
        <dbReference type="ARBA" id="ARBA00022827"/>
    </source>
</evidence>
<dbReference type="PANTHER" id="PTHR19384:SF109">
    <property type="entry name" value="SULFITE REDUCTASE [NADPH] FLAVOPROTEIN COMPONENT"/>
    <property type="match status" value="1"/>
</dbReference>
<dbReference type="InterPro" id="IPR001709">
    <property type="entry name" value="Flavoprot_Pyr_Nucl_cyt_Rdtase"/>
</dbReference>
<dbReference type="EC" id="1.8.1.2" evidence="4"/>
<dbReference type="Pfam" id="PF00667">
    <property type="entry name" value="FAD_binding_1"/>
    <property type="match status" value="1"/>
</dbReference>
<dbReference type="Pfam" id="PF00175">
    <property type="entry name" value="NAD_binding_1"/>
    <property type="match status" value="1"/>
</dbReference>
<dbReference type="CDD" id="cd06207">
    <property type="entry name" value="CyPoR_like"/>
    <property type="match status" value="1"/>
</dbReference>
<dbReference type="GO" id="GO:0016903">
    <property type="term" value="F:oxidoreductase activity, acting on the aldehyde or oxo group of donors"/>
    <property type="evidence" value="ECO:0007669"/>
    <property type="project" value="InterPro"/>
</dbReference>
<keyword evidence="20" id="KW-1185">Reference proteome</keyword>
<feature type="domain" description="FAD-binding FR-type" evidence="18">
    <location>
        <begin position="705"/>
        <end position="938"/>
    </location>
</feature>
<dbReference type="InterPro" id="IPR017927">
    <property type="entry name" value="FAD-bd_FR_type"/>
</dbReference>
<evidence type="ECO:0000256" key="7">
    <source>
        <dbReference type="ARBA" id="ARBA00022630"/>
    </source>
</evidence>
<evidence type="ECO:0000256" key="9">
    <source>
        <dbReference type="ARBA" id="ARBA00022723"/>
    </source>
</evidence>
<dbReference type="GO" id="GO:0050660">
    <property type="term" value="F:flavin adenine dinucleotide binding"/>
    <property type="evidence" value="ECO:0007669"/>
    <property type="project" value="TreeGrafter"/>
</dbReference>
<keyword evidence="13" id="KW-0560">Oxidoreductase</keyword>
<dbReference type="InterPro" id="IPR009014">
    <property type="entry name" value="Transketo_C/PFOR_II"/>
</dbReference>
<keyword evidence="9" id="KW-0479">Metal-binding</keyword>
<dbReference type="Gene3D" id="3.40.920.10">
    <property type="entry name" value="Pyruvate-ferredoxin oxidoreductase, PFOR, domain III"/>
    <property type="match status" value="1"/>
</dbReference>
<comment type="pathway">
    <text evidence="3">Sulfur metabolism; hydrogen sulfide biosynthesis; hydrogen sulfide from sulfite (NADPH route): step 1/1.</text>
</comment>
<dbReference type="GO" id="GO:0004783">
    <property type="term" value="F:sulfite reductase (NADPH) activity"/>
    <property type="evidence" value="ECO:0007669"/>
    <property type="project" value="UniProtKB-EC"/>
</dbReference>
<dbReference type="Gene3D" id="3.40.50.80">
    <property type="entry name" value="Nucleotide-binding domain of ferredoxin-NADP reductase (FNR) module"/>
    <property type="match status" value="1"/>
</dbReference>
<dbReference type="GO" id="GO:0005829">
    <property type="term" value="C:cytosol"/>
    <property type="evidence" value="ECO:0007669"/>
    <property type="project" value="TreeGrafter"/>
</dbReference>
<keyword evidence="7" id="KW-0285">Flavoprotein</keyword>
<evidence type="ECO:0000256" key="14">
    <source>
        <dbReference type="ARBA" id="ARBA00023004"/>
    </source>
</evidence>
<dbReference type="Gene3D" id="3.40.50.920">
    <property type="match status" value="1"/>
</dbReference>
<keyword evidence="10" id="KW-0274">FAD</keyword>